<dbReference type="InterPro" id="IPR014918">
    <property type="entry name" value="Phage_tail_3"/>
</dbReference>
<dbReference type="Gene3D" id="4.10.410.40">
    <property type="match status" value="1"/>
</dbReference>
<dbReference type="Proteomes" id="UP001597285">
    <property type="component" value="Unassembled WGS sequence"/>
</dbReference>
<dbReference type="RefSeq" id="WP_156413241.1">
    <property type="nucleotide sequence ID" value="NZ_JBHSQC010000025.1"/>
</dbReference>
<gene>
    <name evidence="1" type="ORF">ACFSBK_07315</name>
</gene>
<evidence type="ECO:0000313" key="1">
    <source>
        <dbReference type="EMBL" id="MFD1799660.1"/>
    </source>
</evidence>
<sequence length="159" mass="17140">MKKQLLHSTGLKKMNIQLFADDPAGLLSKGTTLGYKPTGGGAGEYTTIDEVTSIPDIGSEPERVDVTTLADSNRKYIKGLQDQDNLTFAAVYRKTVFNTLKAAEKLDTVYDWKITYPDGTSFTFTGSFSTIYSGAEINGALAFSIVVVVSKGPDFVPAP</sequence>
<organism evidence="1 2">
    <name type="scientific">Carnobacterium antarcticum</name>
    <dbReference type="NCBI Taxonomy" id="2126436"/>
    <lineage>
        <taxon>Bacteria</taxon>
        <taxon>Bacillati</taxon>
        <taxon>Bacillota</taxon>
        <taxon>Bacilli</taxon>
        <taxon>Lactobacillales</taxon>
        <taxon>Carnobacteriaceae</taxon>
        <taxon>Carnobacterium</taxon>
    </lineage>
</organism>
<reference evidence="2" key="1">
    <citation type="journal article" date="2019" name="Int. J. Syst. Evol. Microbiol.">
        <title>The Global Catalogue of Microorganisms (GCM) 10K type strain sequencing project: providing services to taxonomists for standard genome sequencing and annotation.</title>
        <authorList>
            <consortium name="The Broad Institute Genomics Platform"/>
            <consortium name="The Broad Institute Genome Sequencing Center for Infectious Disease"/>
            <person name="Wu L."/>
            <person name="Ma J."/>
        </authorList>
    </citation>
    <scope>NUCLEOTIDE SEQUENCE [LARGE SCALE GENOMIC DNA]</scope>
    <source>
        <strain evidence="2">KCTC 42143</strain>
    </source>
</reference>
<comment type="caution">
    <text evidence="1">The sequence shown here is derived from an EMBL/GenBank/DDBJ whole genome shotgun (WGS) entry which is preliminary data.</text>
</comment>
<evidence type="ECO:0000313" key="2">
    <source>
        <dbReference type="Proteomes" id="UP001597285"/>
    </source>
</evidence>
<protein>
    <submittedName>
        <fullName evidence="1">Phage tail tube protein</fullName>
    </submittedName>
</protein>
<accession>A0ABW4NNU2</accession>
<dbReference type="Pfam" id="PF08813">
    <property type="entry name" value="Phage_tail_3"/>
    <property type="match status" value="1"/>
</dbReference>
<name>A0ABW4NNU2_9LACT</name>
<keyword evidence="2" id="KW-1185">Reference proteome</keyword>
<proteinExistence type="predicted"/>
<dbReference type="EMBL" id="JBHUFF010000013">
    <property type="protein sequence ID" value="MFD1799660.1"/>
    <property type="molecule type" value="Genomic_DNA"/>
</dbReference>